<dbReference type="AlphaFoldDB" id="A0A0A0I0C7"/>
<evidence type="ECO:0000313" key="2">
    <source>
        <dbReference type="EMBL" id="KGM93080.1"/>
    </source>
</evidence>
<accession>A0A0A0I0C7</accession>
<keyword evidence="1" id="KW-0472">Membrane</keyword>
<name>A0A0A0I0C7_CLOBO</name>
<feature type="transmembrane region" description="Helical" evidence="1">
    <location>
        <begin position="175"/>
        <end position="199"/>
    </location>
</feature>
<evidence type="ECO:0000256" key="1">
    <source>
        <dbReference type="SAM" id="Phobius"/>
    </source>
</evidence>
<feature type="transmembrane region" description="Helical" evidence="1">
    <location>
        <begin position="229"/>
        <end position="250"/>
    </location>
</feature>
<proteinExistence type="predicted"/>
<protein>
    <submittedName>
        <fullName evidence="2">Membrane protein</fullName>
    </submittedName>
</protein>
<reference evidence="2 3" key="1">
    <citation type="submission" date="2014-01" db="EMBL/GenBank/DDBJ databases">
        <title>Plasmidome dynamics in the species complex Clostridium novyi sensu lato converts strains of independent lineages into distinctly different pathogens.</title>
        <authorList>
            <person name="Skarin H."/>
            <person name="Segerman B."/>
        </authorList>
    </citation>
    <scope>NUCLEOTIDE SEQUENCE [LARGE SCALE GENOMIC DNA]</scope>
    <source>
        <strain evidence="2 3">DC5</strain>
    </source>
</reference>
<dbReference type="RefSeq" id="WP_039260263.1">
    <property type="nucleotide sequence ID" value="NZ_JDRY01000173.1"/>
</dbReference>
<keyword evidence="1" id="KW-1133">Transmembrane helix</keyword>
<feature type="transmembrane region" description="Helical" evidence="1">
    <location>
        <begin position="368"/>
        <end position="390"/>
    </location>
</feature>
<organism evidence="2 3">
    <name type="scientific">Clostridium botulinum C/D str. DC5</name>
    <dbReference type="NCBI Taxonomy" id="1443128"/>
    <lineage>
        <taxon>Bacteria</taxon>
        <taxon>Bacillati</taxon>
        <taxon>Bacillota</taxon>
        <taxon>Clostridia</taxon>
        <taxon>Eubacteriales</taxon>
        <taxon>Clostridiaceae</taxon>
        <taxon>Clostridium</taxon>
    </lineage>
</organism>
<feature type="transmembrane region" description="Helical" evidence="1">
    <location>
        <begin position="307"/>
        <end position="324"/>
    </location>
</feature>
<feature type="transmembrane region" description="Helical" evidence="1">
    <location>
        <begin position="12"/>
        <end position="37"/>
    </location>
</feature>
<comment type="caution">
    <text evidence="2">The sequence shown here is derived from an EMBL/GenBank/DDBJ whole genome shotgun (WGS) entry which is preliminary data.</text>
</comment>
<dbReference type="EMBL" id="JDRY01000173">
    <property type="protein sequence ID" value="KGM93080.1"/>
    <property type="molecule type" value="Genomic_DNA"/>
</dbReference>
<sequence length="397" mass="45028">MLNELKKFAKDIYIRVLIVVVIVVSIVVSIQCINNFYAMKSGKFNGVQGKAAISLIKERYENSKGILTSDKLNEALKYYKSMPEGDTAYTETGIKYPGILELMENVYVSDYTNQDAIFRKLSNMNDFYNRNITLITKNLNDSKNTYEPWEKNIILEKAKTIDKPFIMDFSKQWVFVYQCFMVCFIIIAVSAIVVGARLFSYEKDNKIDILSDSLGDKELRKIGRDKIKALLIFLTSEVLVGVLITSIIMFSNTGISAWNSQIQIEYFTSIYHLTFVQGYLLIILTGWISILAIGMFTAMLNAFTQKFYTSLVLGFIITFIPMIVGRLNAFPALITKFFKMQPVNVVSIIGNLESLQVFNFLFTHTLTMPAIIINSTIILGICIFISPGLFSSKIKNA</sequence>
<gene>
    <name evidence="2" type="ORF">Z955_15950</name>
</gene>
<evidence type="ECO:0000313" key="3">
    <source>
        <dbReference type="Proteomes" id="UP000030014"/>
    </source>
</evidence>
<feature type="transmembrane region" description="Helical" evidence="1">
    <location>
        <begin position="270"/>
        <end position="295"/>
    </location>
</feature>
<dbReference type="Proteomes" id="UP000030014">
    <property type="component" value="Unassembled WGS sequence"/>
</dbReference>
<keyword evidence="1" id="KW-0812">Transmembrane</keyword>